<evidence type="ECO:0000313" key="1">
    <source>
        <dbReference type="EMBL" id="JAH25351.1"/>
    </source>
</evidence>
<accession>A0A0E9R890</accession>
<reference evidence="1" key="1">
    <citation type="submission" date="2014-11" db="EMBL/GenBank/DDBJ databases">
        <authorList>
            <person name="Amaro Gonzalez C."/>
        </authorList>
    </citation>
    <scope>NUCLEOTIDE SEQUENCE</scope>
</reference>
<organism evidence="1">
    <name type="scientific">Anguilla anguilla</name>
    <name type="common">European freshwater eel</name>
    <name type="synonym">Muraena anguilla</name>
    <dbReference type="NCBI Taxonomy" id="7936"/>
    <lineage>
        <taxon>Eukaryota</taxon>
        <taxon>Metazoa</taxon>
        <taxon>Chordata</taxon>
        <taxon>Craniata</taxon>
        <taxon>Vertebrata</taxon>
        <taxon>Euteleostomi</taxon>
        <taxon>Actinopterygii</taxon>
        <taxon>Neopterygii</taxon>
        <taxon>Teleostei</taxon>
        <taxon>Anguilliformes</taxon>
        <taxon>Anguillidae</taxon>
        <taxon>Anguilla</taxon>
    </lineage>
</organism>
<protein>
    <submittedName>
        <fullName evidence="1">Uncharacterized protein</fullName>
    </submittedName>
</protein>
<proteinExistence type="predicted"/>
<name>A0A0E9R890_ANGAN</name>
<sequence>MVTGVDSLNCASCGWHYSV</sequence>
<reference evidence="1" key="2">
    <citation type="journal article" date="2015" name="Fish Shellfish Immunol.">
        <title>Early steps in the European eel (Anguilla anguilla)-Vibrio vulnificus interaction in the gills: Role of the RtxA13 toxin.</title>
        <authorList>
            <person name="Callol A."/>
            <person name="Pajuelo D."/>
            <person name="Ebbesson L."/>
            <person name="Teles M."/>
            <person name="MacKenzie S."/>
            <person name="Amaro C."/>
        </authorList>
    </citation>
    <scope>NUCLEOTIDE SEQUENCE</scope>
</reference>
<dbReference type="EMBL" id="GBXM01083226">
    <property type="protein sequence ID" value="JAH25351.1"/>
    <property type="molecule type" value="Transcribed_RNA"/>
</dbReference>
<dbReference type="AlphaFoldDB" id="A0A0E9R890"/>